<dbReference type="PANTHER" id="PTHR43540:SF16">
    <property type="entry name" value="ISOCHORISMATASE-LIKE DOMAIN-CONTAINING PROTEIN"/>
    <property type="match status" value="1"/>
</dbReference>
<gene>
    <name evidence="3" type="ORF">Tasa_004_039</name>
</gene>
<dbReference type="InterPro" id="IPR050272">
    <property type="entry name" value="Isochorismatase-like_hydrls"/>
</dbReference>
<dbReference type="GO" id="GO:0016787">
    <property type="term" value="F:hydrolase activity"/>
    <property type="evidence" value="ECO:0007669"/>
    <property type="project" value="UniProtKB-KW"/>
</dbReference>
<dbReference type="InterPro" id="IPR000868">
    <property type="entry name" value="Isochorismatase-like_dom"/>
</dbReference>
<name>A0A0D6MH51_9PROT</name>
<keyword evidence="1 3" id="KW-0378">Hydrolase</keyword>
<dbReference type="Pfam" id="PF00857">
    <property type="entry name" value="Isochorismatase"/>
    <property type="match status" value="1"/>
</dbReference>
<dbReference type="OrthoDB" id="9807387at2"/>
<dbReference type="PANTHER" id="PTHR43540">
    <property type="entry name" value="PEROXYUREIDOACRYLATE/UREIDOACRYLATE AMIDOHYDROLASE-RELATED"/>
    <property type="match status" value="1"/>
</dbReference>
<evidence type="ECO:0000313" key="4">
    <source>
        <dbReference type="Proteomes" id="UP000032679"/>
    </source>
</evidence>
<proteinExistence type="predicted"/>
<organism evidence="3 4">
    <name type="scientific">Tanticharoenia sakaeratensis NBRC 103193</name>
    <dbReference type="NCBI Taxonomy" id="1231623"/>
    <lineage>
        <taxon>Bacteria</taxon>
        <taxon>Pseudomonadati</taxon>
        <taxon>Pseudomonadota</taxon>
        <taxon>Alphaproteobacteria</taxon>
        <taxon>Acetobacterales</taxon>
        <taxon>Acetobacteraceae</taxon>
        <taxon>Tanticharoenia</taxon>
    </lineage>
</organism>
<feature type="domain" description="Isochorismatase-like" evidence="2">
    <location>
        <begin position="8"/>
        <end position="190"/>
    </location>
</feature>
<dbReference type="InterPro" id="IPR036380">
    <property type="entry name" value="Isochorismatase-like_sf"/>
</dbReference>
<dbReference type="STRING" id="1231623.Tasa_004_039"/>
<comment type="caution">
    <text evidence="3">The sequence shown here is derived from an EMBL/GenBank/DDBJ whole genome shotgun (WGS) entry which is preliminary data.</text>
</comment>
<dbReference type="Gene3D" id="3.40.50.850">
    <property type="entry name" value="Isochorismatase-like"/>
    <property type="match status" value="1"/>
</dbReference>
<dbReference type="EMBL" id="BALE01000004">
    <property type="protein sequence ID" value="GAN52974.1"/>
    <property type="molecule type" value="Genomic_DNA"/>
</dbReference>
<keyword evidence="4" id="KW-1185">Reference proteome</keyword>
<dbReference type="Proteomes" id="UP000032679">
    <property type="component" value="Unassembled WGS sequence"/>
</dbReference>
<evidence type="ECO:0000256" key="1">
    <source>
        <dbReference type="ARBA" id="ARBA00022801"/>
    </source>
</evidence>
<sequence>MNMDARRTAIVLIEYQNDFTTEGGAMHGAVAASMARQNMLANSAELIRRARASGAQILWAPIRFAEGYREITREPYGVLKGVVDAKAFRAGTWGAEITEALPRSESDILIEGKRGLDAFASTNLDFILRSLGIETVAVCGFLTNCCVESTVRSAYERGFTVHALSDCCAATSHEAHDGAVAYDLPLFAHVEPHGAFLDRL</sequence>
<evidence type="ECO:0000313" key="3">
    <source>
        <dbReference type="EMBL" id="GAN52974.1"/>
    </source>
</evidence>
<protein>
    <submittedName>
        <fullName evidence="3">Isochorismatase hydrolase</fullName>
    </submittedName>
</protein>
<dbReference type="CDD" id="cd00431">
    <property type="entry name" value="cysteine_hydrolases"/>
    <property type="match status" value="1"/>
</dbReference>
<dbReference type="SUPFAM" id="SSF52499">
    <property type="entry name" value="Isochorismatase-like hydrolases"/>
    <property type="match status" value="1"/>
</dbReference>
<dbReference type="RefSeq" id="WP_048846484.1">
    <property type="nucleotide sequence ID" value="NZ_BALE01000004.1"/>
</dbReference>
<dbReference type="AlphaFoldDB" id="A0A0D6MH51"/>
<accession>A0A0D6MH51</accession>
<evidence type="ECO:0000259" key="2">
    <source>
        <dbReference type="Pfam" id="PF00857"/>
    </source>
</evidence>
<reference evidence="3 4" key="1">
    <citation type="submission" date="2012-10" db="EMBL/GenBank/DDBJ databases">
        <title>Genome sequencing of Tanticharoenia sakaeratensis NBRC 103193.</title>
        <authorList>
            <person name="Azuma Y."/>
            <person name="Hadano H."/>
            <person name="Hirakawa H."/>
            <person name="Matsushita K."/>
        </authorList>
    </citation>
    <scope>NUCLEOTIDE SEQUENCE [LARGE SCALE GENOMIC DNA]</scope>
    <source>
        <strain evidence="3 4">NBRC 103193</strain>
    </source>
</reference>